<dbReference type="InterPro" id="IPR057309">
    <property type="entry name" value="PcsB_CC"/>
</dbReference>
<dbReference type="InterPro" id="IPR038765">
    <property type="entry name" value="Papain-like_cys_pep_sf"/>
</dbReference>
<evidence type="ECO:0000256" key="1">
    <source>
        <dbReference type="ARBA" id="ARBA00022729"/>
    </source>
</evidence>
<dbReference type="InterPro" id="IPR007921">
    <property type="entry name" value="CHAP_dom"/>
</dbReference>
<feature type="coiled-coil region" evidence="2">
    <location>
        <begin position="76"/>
        <end position="120"/>
    </location>
</feature>
<dbReference type="Gene3D" id="6.10.250.3150">
    <property type="match status" value="1"/>
</dbReference>
<accession>A0ABV9JIE1</accession>
<name>A0ABV9JIE1_9LACT</name>
<dbReference type="Gene3D" id="3.90.1720.10">
    <property type="entry name" value="endopeptidase domain like (from Nostoc punctiforme)"/>
    <property type="match status" value="1"/>
</dbReference>
<proteinExistence type="predicted"/>
<evidence type="ECO:0000313" key="5">
    <source>
        <dbReference type="EMBL" id="MFC4653104.1"/>
    </source>
</evidence>
<feature type="domain" description="Peptidase C51" evidence="4">
    <location>
        <begin position="195"/>
        <end position="321"/>
    </location>
</feature>
<organism evidence="5 6">
    <name type="scientific">Lactococcus nasutitermitis</name>
    <dbReference type="NCBI Taxonomy" id="1652957"/>
    <lineage>
        <taxon>Bacteria</taxon>
        <taxon>Bacillati</taxon>
        <taxon>Bacillota</taxon>
        <taxon>Bacilli</taxon>
        <taxon>Lactobacillales</taxon>
        <taxon>Streptococcaceae</taxon>
        <taxon>Lactococcus</taxon>
    </lineage>
</organism>
<keyword evidence="2" id="KW-0175">Coiled coil</keyword>
<gene>
    <name evidence="5" type="ORF">ACFO26_09330</name>
</gene>
<evidence type="ECO:0000259" key="4">
    <source>
        <dbReference type="PROSITE" id="PS50911"/>
    </source>
</evidence>
<evidence type="ECO:0000256" key="3">
    <source>
        <dbReference type="SAM" id="MobiDB-lite"/>
    </source>
</evidence>
<dbReference type="Pfam" id="PF05257">
    <property type="entry name" value="CHAP"/>
    <property type="match status" value="1"/>
</dbReference>
<feature type="compositionally biased region" description="Low complexity" evidence="3">
    <location>
        <begin position="180"/>
        <end position="208"/>
    </location>
</feature>
<dbReference type="PROSITE" id="PS50911">
    <property type="entry name" value="CHAP"/>
    <property type="match status" value="1"/>
</dbReference>
<protein>
    <submittedName>
        <fullName evidence="5">CHAP domain-containing protein</fullName>
    </submittedName>
</protein>
<dbReference type="PRINTS" id="PR01852">
    <property type="entry name" value="SIBAPROTEIN"/>
</dbReference>
<keyword evidence="1" id="KW-0732">Signal</keyword>
<keyword evidence="6" id="KW-1185">Reference proteome</keyword>
<dbReference type="RefSeq" id="WP_244842826.1">
    <property type="nucleotide sequence ID" value="NZ_BOVQ01000006.1"/>
</dbReference>
<sequence length="322" mass="33746">MADLLATDKKLTADIASLRENIQERSSFLEAQARSAQVNNSTMNYLNAIINSKSITNAIQKVTAMATVTTANKNMIEQQQADMTSVTKKLEQSQKDEGKAVKAQNKLAQQNQALLTQQAQLKVAQTNYQLTITTAEGKKSELLAQKAAEEKAAAATAAKVKAEQEAVKAANSKPIPPAPSSSNNTSSSNAATATASSNSSSNSSTPGSYSSTNIAHYMGCTEYVKGAFGSRVGDVWGDGKDWANSARSDGFTVDFNPVAGSTVAVFGPGQRGGDRGHVAVVESVDKAAGTMKIGEAIDLGNGYFNTESDVPISLADLGFIHV</sequence>
<dbReference type="EMBL" id="JBHSGD010000008">
    <property type="protein sequence ID" value="MFC4653104.1"/>
    <property type="molecule type" value="Genomic_DNA"/>
</dbReference>
<evidence type="ECO:0000313" key="6">
    <source>
        <dbReference type="Proteomes" id="UP001595987"/>
    </source>
</evidence>
<reference evidence="6" key="1">
    <citation type="journal article" date="2019" name="Int. J. Syst. Evol. Microbiol.">
        <title>The Global Catalogue of Microorganisms (GCM) 10K type strain sequencing project: providing services to taxonomists for standard genome sequencing and annotation.</title>
        <authorList>
            <consortium name="The Broad Institute Genomics Platform"/>
            <consortium name="The Broad Institute Genome Sequencing Center for Infectious Disease"/>
            <person name="Wu L."/>
            <person name="Ma J."/>
        </authorList>
    </citation>
    <scope>NUCLEOTIDE SEQUENCE [LARGE SCALE GENOMIC DNA]</scope>
    <source>
        <strain evidence="6">CCUG 63287</strain>
    </source>
</reference>
<dbReference type="Proteomes" id="UP001595987">
    <property type="component" value="Unassembled WGS sequence"/>
</dbReference>
<feature type="region of interest" description="Disordered" evidence="3">
    <location>
        <begin position="168"/>
        <end position="208"/>
    </location>
</feature>
<evidence type="ECO:0000256" key="2">
    <source>
        <dbReference type="SAM" id="Coils"/>
    </source>
</evidence>
<dbReference type="SUPFAM" id="SSF54001">
    <property type="entry name" value="Cysteine proteinases"/>
    <property type="match status" value="1"/>
</dbReference>
<dbReference type="Pfam" id="PF24568">
    <property type="entry name" value="CC_PcsB"/>
    <property type="match status" value="1"/>
</dbReference>
<dbReference type="InterPro" id="IPR009148">
    <property type="entry name" value="PcsB-like"/>
</dbReference>
<comment type="caution">
    <text evidence="5">The sequence shown here is derived from an EMBL/GenBank/DDBJ whole genome shotgun (WGS) entry which is preliminary data.</text>
</comment>